<name>A0A8B7ZVK7_ACAPL</name>
<keyword evidence="1" id="KW-0238">DNA-binding</keyword>
<dbReference type="RefSeq" id="XP_022109583.1">
    <property type="nucleotide sequence ID" value="XM_022253891.1"/>
</dbReference>
<dbReference type="InterPro" id="IPR052925">
    <property type="entry name" value="Phage_Integrase-like_Recomb"/>
</dbReference>
<keyword evidence="2" id="KW-0233">DNA recombination</keyword>
<feature type="domain" description="Tyr recombinase" evidence="3">
    <location>
        <begin position="81"/>
        <end position="277"/>
    </location>
</feature>
<evidence type="ECO:0000256" key="2">
    <source>
        <dbReference type="ARBA" id="ARBA00023172"/>
    </source>
</evidence>
<sequence length="277" mass="30691">MFQQFRLEVGLQPSWPAPNEHVAAFIAFLSLKGMAPPTITSYISAVAFVHKLKGWADPSQNFIVQKLREGCRRRNQQSDTRRPITLDLLEKICHVTGSIAKSNLEASLFRAAFVLAFFGFFRVGELTAASMQTDCSQILGVGDVWFVGHDQPVMLVRLRYSKTDQQGNSVTLKFCPHTNAQICPVRSVTHYLTLRPPLGHCLFVHADGTPLTAYQFRHMLKKCLEILGVPTSGFSGHSFRIGAATSAALQGMSIPDIQSAGRWRSAAVNSYIRPDKV</sequence>
<evidence type="ECO:0000259" key="3">
    <source>
        <dbReference type="PROSITE" id="PS51898"/>
    </source>
</evidence>
<protein>
    <submittedName>
        <fullName evidence="5">Uncharacterized protein LOC110989487</fullName>
    </submittedName>
</protein>
<dbReference type="GO" id="GO:0003677">
    <property type="term" value="F:DNA binding"/>
    <property type="evidence" value="ECO:0007669"/>
    <property type="project" value="UniProtKB-KW"/>
</dbReference>
<keyword evidence="4" id="KW-1185">Reference proteome</keyword>
<evidence type="ECO:0000313" key="5">
    <source>
        <dbReference type="RefSeq" id="XP_022109583.1"/>
    </source>
</evidence>
<accession>A0A8B7ZVK7</accession>
<dbReference type="OMA" id="IGRWESR"/>
<proteinExistence type="predicted"/>
<dbReference type="InterPro" id="IPR010998">
    <property type="entry name" value="Integrase_recombinase_N"/>
</dbReference>
<dbReference type="InterPro" id="IPR013762">
    <property type="entry name" value="Integrase-like_cat_sf"/>
</dbReference>
<dbReference type="Proteomes" id="UP000694845">
    <property type="component" value="Unplaced"/>
</dbReference>
<dbReference type="PANTHER" id="PTHR34605">
    <property type="entry name" value="PHAGE_INTEGRASE DOMAIN-CONTAINING PROTEIN"/>
    <property type="match status" value="1"/>
</dbReference>
<dbReference type="AlphaFoldDB" id="A0A8B7ZVK7"/>
<dbReference type="Pfam" id="PF00589">
    <property type="entry name" value="Phage_integrase"/>
    <property type="match status" value="1"/>
</dbReference>
<dbReference type="SUPFAM" id="SSF56349">
    <property type="entry name" value="DNA breaking-rejoining enzymes"/>
    <property type="match status" value="1"/>
</dbReference>
<dbReference type="GO" id="GO:0006310">
    <property type="term" value="P:DNA recombination"/>
    <property type="evidence" value="ECO:0007669"/>
    <property type="project" value="UniProtKB-KW"/>
</dbReference>
<evidence type="ECO:0000313" key="4">
    <source>
        <dbReference type="Proteomes" id="UP000694845"/>
    </source>
</evidence>
<dbReference type="OrthoDB" id="421668at2759"/>
<dbReference type="GO" id="GO:0015074">
    <property type="term" value="P:DNA integration"/>
    <property type="evidence" value="ECO:0007669"/>
    <property type="project" value="InterPro"/>
</dbReference>
<evidence type="ECO:0000256" key="1">
    <source>
        <dbReference type="ARBA" id="ARBA00023125"/>
    </source>
</evidence>
<dbReference type="SUPFAM" id="SSF47823">
    <property type="entry name" value="lambda integrase-like, N-terminal domain"/>
    <property type="match status" value="1"/>
</dbReference>
<dbReference type="GeneID" id="110989487"/>
<organism evidence="4 5">
    <name type="scientific">Acanthaster planci</name>
    <name type="common">Crown-of-thorns starfish</name>
    <dbReference type="NCBI Taxonomy" id="133434"/>
    <lineage>
        <taxon>Eukaryota</taxon>
        <taxon>Metazoa</taxon>
        <taxon>Echinodermata</taxon>
        <taxon>Eleutherozoa</taxon>
        <taxon>Asterozoa</taxon>
        <taxon>Asteroidea</taxon>
        <taxon>Valvatacea</taxon>
        <taxon>Valvatida</taxon>
        <taxon>Acanthasteridae</taxon>
        <taxon>Acanthaster</taxon>
    </lineage>
</organism>
<dbReference type="Gene3D" id="1.10.150.130">
    <property type="match status" value="1"/>
</dbReference>
<dbReference type="PANTHER" id="PTHR34605:SF3">
    <property type="entry name" value="P CELL-TYPE AGGLUTINATION PROTEIN MAP4-LIKE-RELATED"/>
    <property type="match status" value="1"/>
</dbReference>
<reference evidence="5" key="1">
    <citation type="submission" date="2025-08" db="UniProtKB">
        <authorList>
            <consortium name="RefSeq"/>
        </authorList>
    </citation>
    <scope>IDENTIFICATION</scope>
</reference>
<gene>
    <name evidence="5" type="primary">LOC110989487</name>
</gene>
<dbReference type="Gene3D" id="1.10.443.10">
    <property type="entry name" value="Intergrase catalytic core"/>
    <property type="match status" value="1"/>
</dbReference>
<dbReference type="InterPro" id="IPR011010">
    <property type="entry name" value="DNA_brk_join_enz"/>
</dbReference>
<dbReference type="PROSITE" id="PS51898">
    <property type="entry name" value="TYR_RECOMBINASE"/>
    <property type="match status" value="1"/>
</dbReference>
<dbReference type="InterPro" id="IPR002104">
    <property type="entry name" value="Integrase_catalytic"/>
</dbReference>
<dbReference type="KEGG" id="aplc:110989487"/>